<organism evidence="1 3">
    <name type="scientific">Bacillus thuringiensis</name>
    <dbReference type="NCBI Taxonomy" id="1428"/>
    <lineage>
        <taxon>Bacteria</taxon>
        <taxon>Bacillati</taxon>
        <taxon>Bacillota</taxon>
        <taxon>Bacilli</taxon>
        <taxon>Bacillales</taxon>
        <taxon>Bacillaceae</taxon>
        <taxon>Bacillus</taxon>
        <taxon>Bacillus cereus group</taxon>
    </lineage>
</organism>
<dbReference type="AlphaFoldDB" id="A0A9X6KCQ9"/>
<sequence length="310" mass="34989">WELIKAAAQVAWGLFKQYITQPVQEAWDWVKEKFGDLVSWLNSQWETVKSYTSAAWNLVKQYVIQPVQELWNATKEKLNDLANWILGNWAKIQSYTLTAWNLVYKYIIDPVISAYNSAKEKFNDMYNTAREKFDSVKNAAQEKFDAAKRFIVDPIKDAVDKVKGFIDKIKGFFSDLKLKIPKPEMPKMPHFSLQTSTKNILGKDITFPSGIDVQWRAKGGIFTRPTIFGMSNGQLQGAGEAGKEAVLPLNKKTLGEIGEGIAATMSTEPTVVNIYNPSVRDDRDIDRMVGKIDDALAQKGRNSKIGIGRT</sequence>
<proteinExistence type="predicted"/>
<dbReference type="Proteomes" id="UP000194551">
    <property type="component" value="Unassembled WGS sequence"/>
</dbReference>
<evidence type="ECO:0000313" key="2">
    <source>
        <dbReference type="EMBL" id="OUA10180.1"/>
    </source>
</evidence>
<feature type="non-terminal residue" evidence="1">
    <location>
        <position position="1"/>
    </location>
</feature>
<comment type="caution">
    <text evidence="1">The sequence shown here is derived from an EMBL/GenBank/DDBJ whole genome shotgun (WGS) entry which is preliminary data.</text>
</comment>
<name>A0A9X6KCQ9_BACTU</name>
<dbReference type="EMBL" id="NFEM01000018">
    <property type="protein sequence ID" value="OUA10180.1"/>
    <property type="molecule type" value="Genomic_DNA"/>
</dbReference>
<accession>A0A9X6KCQ9</accession>
<protein>
    <submittedName>
        <fullName evidence="1">Phage tail tape measure protein</fullName>
    </submittedName>
</protein>
<reference evidence="1 3" key="1">
    <citation type="submission" date="2016-10" db="EMBL/GenBank/DDBJ databases">
        <title>Comparative genomics of Bacillus thuringiensis reveals a path to pathogens against multiple invertebrate hosts.</title>
        <authorList>
            <person name="Zheng J."/>
            <person name="Gao Q."/>
            <person name="Liu H."/>
            <person name="Peng D."/>
            <person name="Ruan L."/>
            <person name="Sun M."/>
        </authorList>
    </citation>
    <scope>NUCLEOTIDE SEQUENCE [LARGE SCALE GENOMIC DNA]</scope>
    <source>
        <strain evidence="1">HD5</strain>
    </source>
</reference>
<evidence type="ECO:0000313" key="1">
    <source>
        <dbReference type="EMBL" id="OTZ98546.1"/>
    </source>
</evidence>
<evidence type="ECO:0000313" key="3">
    <source>
        <dbReference type="Proteomes" id="UP000194551"/>
    </source>
</evidence>
<gene>
    <name evidence="2" type="ORF">BK774_03445</name>
    <name evidence="1" type="ORF">BK774_24850</name>
</gene>
<dbReference type="EMBL" id="NFEM01000105">
    <property type="protein sequence ID" value="OTZ98546.1"/>
    <property type="molecule type" value="Genomic_DNA"/>
</dbReference>